<protein>
    <submittedName>
        <fullName evidence="2">Uncharacterized protein</fullName>
    </submittedName>
</protein>
<evidence type="ECO:0000313" key="2">
    <source>
        <dbReference type="EMBL" id="CAG4885058.1"/>
    </source>
</evidence>
<keyword evidence="1" id="KW-0472">Membrane</keyword>
<gene>
    <name evidence="2" type="ORF">GTOL_12941</name>
</gene>
<comment type="caution">
    <text evidence="2">The sequence shown here is derived from an EMBL/GenBank/DDBJ whole genome shotgun (WGS) entry which is preliminary data.</text>
</comment>
<proteinExistence type="predicted"/>
<feature type="transmembrane region" description="Helical" evidence="1">
    <location>
        <begin position="12"/>
        <end position="31"/>
    </location>
</feature>
<accession>A0A916NIX5</accession>
<sequence>MTKDTEKGKDKLRFMVLFLSVVIAFDFRLPAVSPWFELIL</sequence>
<keyword evidence="1" id="KW-0812">Transmembrane</keyword>
<name>A0A916NIX5_9PROT</name>
<dbReference type="Proteomes" id="UP000742786">
    <property type="component" value="Unassembled WGS sequence"/>
</dbReference>
<evidence type="ECO:0000313" key="3">
    <source>
        <dbReference type="Proteomes" id="UP000742786"/>
    </source>
</evidence>
<dbReference type="EMBL" id="CAJQUM010000001">
    <property type="protein sequence ID" value="CAG4885058.1"/>
    <property type="molecule type" value="Genomic_DNA"/>
</dbReference>
<dbReference type="AlphaFoldDB" id="A0A916NIX5"/>
<organism evidence="2 3">
    <name type="scientific">Georgfuchsia toluolica</name>
    <dbReference type="NCBI Taxonomy" id="424218"/>
    <lineage>
        <taxon>Bacteria</taxon>
        <taxon>Pseudomonadati</taxon>
        <taxon>Pseudomonadota</taxon>
        <taxon>Betaproteobacteria</taxon>
        <taxon>Nitrosomonadales</taxon>
        <taxon>Sterolibacteriaceae</taxon>
        <taxon>Georgfuchsia</taxon>
    </lineage>
</organism>
<keyword evidence="1" id="KW-1133">Transmembrane helix</keyword>
<evidence type="ECO:0000256" key="1">
    <source>
        <dbReference type="SAM" id="Phobius"/>
    </source>
</evidence>
<reference evidence="2" key="1">
    <citation type="submission" date="2021-04" db="EMBL/GenBank/DDBJ databases">
        <authorList>
            <person name="Hornung B."/>
        </authorList>
    </citation>
    <scope>NUCLEOTIDE SEQUENCE</scope>
    <source>
        <strain evidence="2">G5G6</strain>
    </source>
</reference>
<keyword evidence="3" id="KW-1185">Reference proteome</keyword>